<reference evidence="3" key="1">
    <citation type="submission" date="2014-03" db="EMBL/GenBank/DDBJ databases">
        <authorList>
            <person name="Aksoy S."/>
            <person name="Warren W."/>
            <person name="Wilson R.K."/>
        </authorList>
    </citation>
    <scope>NUCLEOTIDE SEQUENCE [LARGE SCALE GENOMIC DNA]</scope>
    <source>
        <strain evidence="3">IAEA</strain>
    </source>
</reference>
<organism evidence="2 3">
    <name type="scientific">Glossina pallidipes</name>
    <name type="common">Tsetse fly</name>
    <dbReference type="NCBI Taxonomy" id="7398"/>
    <lineage>
        <taxon>Eukaryota</taxon>
        <taxon>Metazoa</taxon>
        <taxon>Ecdysozoa</taxon>
        <taxon>Arthropoda</taxon>
        <taxon>Hexapoda</taxon>
        <taxon>Insecta</taxon>
        <taxon>Pterygota</taxon>
        <taxon>Neoptera</taxon>
        <taxon>Endopterygota</taxon>
        <taxon>Diptera</taxon>
        <taxon>Brachycera</taxon>
        <taxon>Muscomorpha</taxon>
        <taxon>Hippoboscoidea</taxon>
        <taxon>Glossinidae</taxon>
        <taxon>Glossina</taxon>
    </lineage>
</organism>
<feature type="transmembrane region" description="Helical" evidence="1">
    <location>
        <begin position="28"/>
        <end position="47"/>
    </location>
</feature>
<proteinExistence type="predicted"/>
<evidence type="ECO:0000313" key="3">
    <source>
        <dbReference type="Proteomes" id="UP000092445"/>
    </source>
</evidence>
<reference evidence="2" key="2">
    <citation type="submission" date="2020-05" db="UniProtKB">
        <authorList>
            <consortium name="EnsemblMetazoa"/>
        </authorList>
    </citation>
    <scope>IDENTIFICATION</scope>
    <source>
        <strain evidence="2">IAEA</strain>
    </source>
</reference>
<dbReference type="AlphaFoldDB" id="A0A1B0AAK4"/>
<dbReference type="Proteomes" id="UP000092445">
    <property type="component" value="Unassembled WGS sequence"/>
</dbReference>
<evidence type="ECO:0000256" key="1">
    <source>
        <dbReference type="SAM" id="Phobius"/>
    </source>
</evidence>
<keyword evidence="1" id="KW-0812">Transmembrane</keyword>
<name>A0A1B0AAK4_GLOPL</name>
<keyword evidence="1" id="KW-1133">Transmembrane helix</keyword>
<dbReference type="EnsemblMetazoa" id="GPAI039416-RA">
    <property type="protein sequence ID" value="GPAI039416-PA"/>
    <property type="gene ID" value="GPAI039416"/>
</dbReference>
<accession>A0A1B0AAK4</accession>
<sequence length="117" mass="13665">MTNESQNSYRHEVLRIYGKETSKSQRDFCLLVLNVLFHTLSVFIPLLKKRIQGNATFYKKINKTFLNLIIGIPLARLKPTLNCEDMYNTGMLRTFPVQQQTQHDIPTSTYICLRNVQ</sequence>
<keyword evidence="1" id="KW-0472">Membrane</keyword>
<evidence type="ECO:0000313" key="2">
    <source>
        <dbReference type="EnsemblMetazoa" id="GPAI039416-PA"/>
    </source>
</evidence>
<dbReference type="VEuPathDB" id="VectorBase:GPAI039416"/>
<keyword evidence="3" id="KW-1185">Reference proteome</keyword>
<protein>
    <submittedName>
        <fullName evidence="2">Uncharacterized protein</fullName>
    </submittedName>
</protein>